<reference evidence="2 3" key="1">
    <citation type="submission" date="2018-03" db="EMBL/GenBank/DDBJ databases">
        <title>Streptomyces dioscori sp. nov., a novel endophytic actinobacterium isolated from bulbil of Dioscorea bulbifera L.</title>
        <authorList>
            <person name="Zhikuan W."/>
        </authorList>
    </citation>
    <scope>NUCLEOTIDE SEQUENCE [LARGE SCALE GENOMIC DNA]</scope>
    <source>
        <strain evidence="2 3">A217</strain>
    </source>
</reference>
<dbReference type="Proteomes" id="UP000240429">
    <property type="component" value="Unassembled WGS sequence"/>
</dbReference>
<organism evidence="2 3">
    <name type="scientific">Streptomyces dioscori</name>
    <dbReference type="NCBI Taxonomy" id="2109333"/>
    <lineage>
        <taxon>Bacteria</taxon>
        <taxon>Bacillati</taxon>
        <taxon>Actinomycetota</taxon>
        <taxon>Actinomycetes</taxon>
        <taxon>Kitasatosporales</taxon>
        <taxon>Streptomycetaceae</taxon>
        <taxon>Streptomyces</taxon>
        <taxon>Streptomyces aurantiacus group</taxon>
    </lineage>
</organism>
<dbReference type="RefSeq" id="WP_107022437.1">
    <property type="nucleotide sequence ID" value="NZ_KZ679069.1"/>
</dbReference>
<dbReference type="InterPro" id="IPR035418">
    <property type="entry name" value="AraC-bd_2"/>
</dbReference>
<proteinExistence type="predicted"/>
<dbReference type="OrthoDB" id="5464689at2"/>
<gene>
    <name evidence="2" type="ORF">C6Y14_43295</name>
</gene>
<name>A0A2P8PT79_9ACTN</name>
<comment type="caution">
    <text evidence="2">The sequence shown here is derived from an EMBL/GenBank/DDBJ whole genome shotgun (WGS) entry which is preliminary data.</text>
</comment>
<sequence length="124" mass="13514">MLSFRTTDVDEARQVIHEGLYTNFIDVPDGSTGFMARYDIAAFGALTLGRLSFGSEVGIQFGELRSYHVDIPLGGHFAWRQGRHTHAVATTASAAVFQPHGVTTLDRVSTDCLMLAVKIDSQAQ</sequence>
<feature type="domain" description="Transcription regulator HTH AraC- type ligand binding" evidence="1">
    <location>
        <begin position="23"/>
        <end position="121"/>
    </location>
</feature>
<evidence type="ECO:0000313" key="2">
    <source>
        <dbReference type="EMBL" id="PSM37207.1"/>
    </source>
</evidence>
<dbReference type="EMBL" id="PYBJ01000045">
    <property type="protein sequence ID" value="PSM37207.1"/>
    <property type="molecule type" value="Genomic_DNA"/>
</dbReference>
<evidence type="ECO:0000313" key="3">
    <source>
        <dbReference type="Proteomes" id="UP000240429"/>
    </source>
</evidence>
<protein>
    <recommendedName>
        <fullName evidence="1">Transcription regulator HTH AraC- type ligand binding domain-containing protein</fullName>
    </recommendedName>
</protein>
<accession>A0A2P8PT79</accession>
<evidence type="ECO:0000259" key="1">
    <source>
        <dbReference type="Pfam" id="PF14525"/>
    </source>
</evidence>
<dbReference type="Pfam" id="PF14525">
    <property type="entry name" value="AraC_binding_2"/>
    <property type="match status" value="1"/>
</dbReference>
<dbReference type="AlphaFoldDB" id="A0A2P8PT79"/>
<keyword evidence="3" id="KW-1185">Reference proteome</keyword>